<reference evidence="3" key="1">
    <citation type="submission" date="2016-10" db="EMBL/GenBank/DDBJ databases">
        <title>Comparative genomics uncovers the prolific and rare metabolic potential of the cyanobacterial genus Moorea.</title>
        <authorList>
            <person name="Leao T."/>
            <person name="Castelao G."/>
            <person name="Korobeynikov A."/>
            <person name="Monroe E.A."/>
            <person name="Podell S."/>
            <person name="Glukhov E."/>
            <person name="Allen E."/>
            <person name="Gerwick W.H."/>
            <person name="Gerwick L."/>
        </authorList>
    </citation>
    <scope>NUCLEOTIDE SEQUENCE [LARGE SCALE GENOMIC DNA]</scope>
    <source>
        <strain evidence="3">PAL-8-15-08-1</strain>
    </source>
</reference>
<dbReference type="Gene3D" id="3.40.630.30">
    <property type="match status" value="1"/>
</dbReference>
<feature type="domain" description="N-acetyltransferase" evidence="1">
    <location>
        <begin position="6"/>
        <end position="145"/>
    </location>
</feature>
<evidence type="ECO:0000313" key="3">
    <source>
        <dbReference type="Proteomes" id="UP000177870"/>
    </source>
</evidence>
<protein>
    <submittedName>
        <fullName evidence="2">GNAT family N-acetyltransferase</fullName>
    </submittedName>
</protein>
<dbReference type="KEGG" id="mpro:BJP34_21865"/>
<dbReference type="PANTHER" id="PTHR13355:SF11">
    <property type="entry name" value="GLUCOSAMINE 6-PHOSPHATE N-ACETYLTRANSFERASE"/>
    <property type="match status" value="1"/>
</dbReference>
<dbReference type="CDD" id="cd04301">
    <property type="entry name" value="NAT_SF"/>
    <property type="match status" value="1"/>
</dbReference>
<dbReference type="RefSeq" id="WP_070394167.1">
    <property type="nucleotide sequence ID" value="NZ_CP017599.1"/>
</dbReference>
<dbReference type="GO" id="GO:0004343">
    <property type="term" value="F:glucosamine 6-phosphate N-acetyltransferase activity"/>
    <property type="evidence" value="ECO:0007669"/>
    <property type="project" value="TreeGrafter"/>
</dbReference>
<name>A0A1D8TW23_9CYAN</name>
<gene>
    <name evidence="2" type="ORF">BJP34_21865</name>
</gene>
<dbReference type="AlphaFoldDB" id="A0A1D8TW23"/>
<dbReference type="Proteomes" id="UP000177870">
    <property type="component" value="Chromosome"/>
</dbReference>
<keyword evidence="2" id="KW-0808">Transferase</keyword>
<dbReference type="InterPro" id="IPR039143">
    <property type="entry name" value="GNPNAT1-like"/>
</dbReference>
<organism evidence="2 3">
    <name type="scientific">Moorena producens PAL-8-15-08-1</name>
    <dbReference type="NCBI Taxonomy" id="1458985"/>
    <lineage>
        <taxon>Bacteria</taxon>
        <taxon>Bacillati</taxon>
        <taxon>Cyanobacteriota</taxon>
        <taxon>Cyanophyceae</taxon>
        <taxon>Coleofasciculales</taxon>
        <taxon>Coleofasciculaceae</taxon>
        <taxon>Moorena</taxon>
    </lineage>
</organism>
<dbReference type="PROSITE" id="PS51186">
    <property type="entry name" value="GNAT"/>
    <property type="match status" value="1"/>
</dbReference>
<dbReference type="OrthoDB" id="9796171at2"/>
<evidence type="ECO:0000313" key="2">
    <source>
        <dbReference type="EMBL" id="AOX01733.1"/>
    </source>
</evidence>
<sequence length="148" mass="16665">MDELTIKVVGYTERLSEIKLIRVQVFQFEQGVASDLEFDGKDEIAKHLLAYWNNQPVGTSRVRYLDDKTAKIERLAVLSDARGKGIGKQLMIKALELAEQARVKVVVVHAQEYVKGLYEKLGFEVMGDSFEEAGIVHVKMVKQLIGLS</sequence>
<dbReference type="InterPro" id="IPR016181">
    <property type="entry name" value="Acyl_CoA_acyltransferase"/>
</dbReference>
<dbReference type="SUPFAM" id="SSF55729">
    <property type="entry name" value="Acyl-CoA N-acyltransferases (Nat)"/>
    <property type="match status" value="1"/>
</dbReference>
<evidence type="ECO:0000259" key="1">
    <source>
        <dbReference type="PROSITE" id="PS51186"/>
    </source>
</evidence>
<accession>A0A1D8TW23</accession>
<dbReference type="InterPro" id="IPR000182">
    <property type="entry name" value="GNAT_dom"/>
</dbReference>
<dbReference type="EMBL" id="CP017599">
    <property type="protein sequence ID" value="AOX01733.1"/>
    <property type="molecule type" value="Genomic_DNA"/>
</dbReference>
<dbReference type="Pfam" id="PF13673">
    <property type="entry name" value="Acetyltransf_10"/>
    <property type="match status" value="1"/>
</dbReference>
<proteinExistence type="predicted"/>
<dbReference type="PANTHER" id="PTHR13355">
    <property type="entry name" value="GLUCOSAMINE 6-PHOSPHATE N-ACETYLTRANSFERASE"/>
    <property type="match status" value="1"/>
</dbReference>